<dbReference type="HAMAP" id="MF_00934">
    <property type="entry name" value="23SrRNA_methyltr_J"/>
    <property type="match status" value="1"/>
</dbReference>
<dbReference type="EC" id="2.1.1.266" evidence="1"/>
<keyword evidence="1 2" id="KW-0489">Methyltransferase</keyword>
<dbReference type="InterPro" id="IPR029063">
    <property type="entry name" value="SAM-dependent_MTases_sf"/>
</dbReference>
<evidence type="ECO:0000313" key="3">
    <source>
        <dbReference type="Proteomes" id="UP000284547"/>
    </source>
</evidence>
<feature type="binding site" evidence="1">
    <location>
        <position position="19"/>
    </location>
    <ligand>
        <name>S-adenosyl-L-methionine</name>
        <dbReference type="ChEBI" id="CHEBI:59789"/>
    </ligand>
</feature>
<comment type="caution">
    <text evidence="2">The sequence shown here is derived from an EMBL/GenBank/DDBJ whole genome shotgun (WGS) entry which is preliminary data.</text>
</comment>
<keyword evidence="1" id="KW-0694">RNA-binding</keyword>
<keyword evidence="1 2" id="KW-0808">Transferase</keyword>
<evidence type="ECO:0000256" key="1">
    <source>
        <dbReference type="HAMAP-Rule" id="MF_00934"/>
    </source>
</evidence>
<evidence type="ECO:0000313" key="2">
    <source>
        <dbReference type="EMBL" id="RGP35682.1"/>
    </source>
</evidence>
<name>A0A411YXZ4_9RHOB</name>
<gene>
    <name evidence="1" type="primary">rlmJ</name>
    <name evidence="2" type="ORF">D1012_19025</name>
</gene>
<feature type="binding site" evidence="1">
    <location>
        <position position="97"/>
    </location>
    <ligand>
        <name>S-adenosyl-L-methionine</name>
        <dbReference type="ChEBI" id="CHEBI:59789"/>
    </ligand>
</feature>
<dbReference type="AlphaFoldDB" id="A0A411YXZ4"/>
<comment type="function">
    <text evidence="1">Specifically methylates the adenine in position 2030 of 23S rRNA.</text>
</comment>
<dbReference type="OrthoDB" id="9791274at2"/>
<keyword evidence="3" id="KW-1185">Reference proteome</keyword>
<feature type="binding site" evidence="1">
    <location>
        <position position="115"/>
    </location>
    <ligand>
        <name>S-adenosyl-L-methionine</name>
        <dbReference type="ChEBI" id="CHEBI:59789"/>
    </ligand>
</feature>
<comment type="catalytic activity">
    <reaction evidence="1">
        <text>adenosine(2030) in 23S rRNA + S-adenosyl-L-methionine = N(6)-methyladenosine(2030) in 23S rRNA + S-adenosyl-L-homocysteine + H(+)</text>
        <dbReference type="Rhea" id="RHEA:43736"/>
        <dbReference type="Rhea" id="RHEA-COMP:10668"/>
        <dbReference type="Rhea" id="RHEA-COMP:10669"/>
        <dbReference type="ChEBI" id="CHEBI:15378"/>
        <dbReference type="ChEBI" id="CHEBI:57856"/>
        <dbReference type="ChEBI" id="CHEBI:59789"/>
        <dbReference type="ChEBI" id="CHEBI:74411"/>
        <dbReference type="ChEBI" id="CHEBI:74449"/>
        <dbReference type="EC" id="2.1.1.266"/>
    </reaction>
</comment>
<dbReference type="SUPFAM" id="SSF53335">
    <property type="entry name" value="S-adenosyl-L-methionine-dependent methyltransferases"/>
    <property type="match status" value="1"/>
</dbReference>
<dbReference type="Gene3D" id="3.40.50.150">
    <property type="entry name" value="Vaccinia Virus protein VP39"/>
    <property type="match status" value="1"/>
</dbReference>
<dbReference type="PANTHER" id="PTHR37426:SF1">
    <property type="entry name" value="RIBOSOMAL RNA LARGE SUBUNIT METHYLTRANSFERASE J"/>
    <property type="match status" value="1"/>
</dbReference>
<protein>
    <recommendedName>
        <fullName evidence="1">Ribosomal RNA large subunit methyltransferase J</fullName>
        <ecNumber evidence="1">2.1.1.266</ecNumber>
    </recommendedName>
    <alternativeName>
        <fullName evidence="1">23S rRNA (adenine(2030)-N6)-methyltransferase</fullName>
    </alternativeName>
    <alternativeName>
        <fullName evidence="1">23S rRNA m6A2030 methyltransferase</fullName>
    </alternativeName>
</protein>
<dbReference type="GO" id="GO:0070475">
    <property type="term" value="P:rRNA base methylation"/>
    <property type="evidence" value="ECO:0007669"/>
    <property type="project" value="UniProtKB-UniRule"/>
</dbReference>
<keyword evidence="1" id="KW-0949">S-adenosyl-L-methionine</keyword>
<comment type="subunit">
    <text evidence="1">Monomer.</text>
</comment>
<feature type="active site" description="Proton acceptor" evidence="1">
    <location>
        <position position="160"/>
    </location>
</feature>
<feature type="binding site" evidence="1">
    <location>
        <position position="160"/>
    </location>
    <ligand>
        <name>S-adenosyl-L-methionine</name>
        <dbReference type="ChEBI" id="CHEBI:59789"/>
    </ligand>
</feature>
<dbReference type="GO" id="GO:0036307">
    <property type="term" value="F:23S rRNA (adenine(2030)-N(6))-methyltransferase activity"/>
    <property type="evidence" value="ECO:0007669"/>
    <property type="project" value="UniProtKB-UniRule"/>
</dbReference>
<keyword evidence="1" id="KW-0698">rRNA processing</keyword>
<feature type="site" description="Interaction with substrate rRNA" evidence="1">
    <location>
        <position position="4"/>
    </location>
</feature>
<feature type="binding site" evidence="1">
    <location>
        <position position="42"/>
    </location>
    <ligand>
        <name>S-adenosyl-L-methionine</name>
        <dbReference type="ChEBI" id="CHEBI:59789"/>
    </ligand>
</feature>
<dbReference type="PANTHER" id="PTHR37426">
    <property type="entry name" value="RIBOSOMAL RNA LARGE SUBUNIT METHYLTRANSFERASE J"/>
    <property type="match status" value="1"/>
</dbReference>
<proteinExistence type="inferred from homology"/>
<dbReference type="Proteomes" id="UP000284547">
    <property type="component" value="Unassembled WGS sequence"/>
</dbReference>
<accession>A0A411YXZ4</accession>
<dbReference type="Pfam" id="PF04378">
    <property type="entry name" value="RsmJ"/>
    <property type="match status" value="1"/>
</dbReference>
<sequence>MLSYQHLYHAGNLADVHKHALLATTLDYLTRKDKPLTYVETHAGRGLYDLTAPEAMKTGEAAKGIAIAANWFPATHPYSRALAATRDQRGPAAYPGSPLIAGHLLRETDSIHLCELHPQEHAALEYASAPFGAKVYHEDGLAKALSICPPTPRRGMALIDPSYEVKTDYETIPRVVGQLHRKWNVGIIYLWYPILREGYHKPMLAELRAIQPEALVHEVRFPPVRDGHRMEGSGMVMINPPFGIETETKRLTGLFRKLG</sequence>
<dbReference type="RefSeq" id="WP_118155707.1">
    <property type="nucleotide sequence ID" value="NZ_QWEY01000013.1"/>
</dbReference>
<dbReference type="EMBL" id="QWEY01000013">
    <property type="protein sequence ID" value="RGP35682.1"/>
    <property type="molecule type" value="Genomic_DNA"/>
</dbReference>
<dbReference type="GO" id="GO:0005829">
    <property type="term" value="C:cytosol"/>
    <property type="evidence" value="ECO:0007669"/>
    <property type="project" value="TreeGrafter"/>
</dbReference>
<feature type="binding site" evidence="1">
    <location>
        <begin position="139"/>
        <end position="140"/>
    </location>
    <ligand>
        <name>S-adenosyl-L-methionine</name>
        <dbReference type="ChEBI" id="CHEBI:59789"/>
    </ligand>
</feature>
<dbReference type="InterPro" id="IPR007473">
    <property type="entry name" value="RlmJ"/>
</dbReference>
<organism evidence="2 3">
    <name type="scientific">Pseudotabrizicola alkalilacus</name>
    <dbReference type="NCBI Taxonomy" id="2305252"/>
    <lineage>
        <taxon>Bacteria</taxon>
        <taxon>Pseudomonadati</taxon>
        <taxon>Pseudomonadota</taxon>
        <taxon>Alphaproteobacteria</taxon>
        <taxon>Rhodobacterales</taxon>
        <taxon>Paracoccaceae</taxon>
        <taxon>Pseudotabrizicola</taxon>
    </lineage>
</organism>
<dbReference type="GO" id="GO:0003723">
    <property type="term" value="F:RNA binding"/>
    <property type="evidence" value="ECO:0007669"/>
    <property type="project" value="UniProtKB-UniRule"/>
</dbReference>
<comment type="similarity">
    <text evidence="1">Belongs to the RlmJ family.</text>
</comment>
<reference evidence="2 3" key="1">
    <citation type="submission" date="2018-08" db="EMBL/GenBank/DDBJ databases">
        <title>Flavobacterium tibetense sp. nov., isolated from a wetland YonghuCo on Tibetan Plateau.</title>
        <authorList>
            <person name="Phurbu D."/>
            <person name="Lu H."/>
            <person name="Xing P."/>
        </authorList>
    </citation>
    <scope>NUCLEOTIDE SEQUENCE [LARGE SCALE GENOMIC DNA]</scope>
    <source>
        <strain evidence="2 3">DJC</strain>
    </source>
</reference>